<organism evidence="1">
    <name type="scientific">Myoviridae sp. ctJ2i1</name>
    <dbReference type="NCBI Taxonomy" id="2825079"/>
    <lineage>
        <taxon>Viruses</taxon>
        <taxon>Duplodnaviria</taxon>
        <taxon>Heunggongvirae</taxon>
        <taxon>Uroviricota</taxon>
        <taxon>Caudoviricetes</taxon>
    </lineage>
</organism>
<evidence type="ECO:0000313" key="1">
    <source>
        <dbReference type="EMBL" id="DAG00496.1"/>
    </source>
</evidence>
<proteinExistence type="predicted"/>
<dbReference type="CDD" id="cd14667">
    <property type="entry name" value="3D_containing_proteins"/>
    <property type="match status" value="1"/>
</dbReference>
<dbReference type="InterPro" id="IPR059180">
    <property type="entry name" value="3D_YorM"/>
</dbReference>
<sequence length="105" mass="11550">MKILKTVFFAFTLLLGIVCMPNANATELTAYTHTGSVMANGEWPYEGAVASNDYALGTILNINGYNYVVADRMAPGIHGVIDIFMNDYDRAIKFGRQYGEVYVVA</sequence>
<reference evidence="1" key="1">
    <citation type="journal article" date="2021" name="Proc. Natl. Acad. Sci. U.S.A.">
        <title>A Catalog of Tens of Thousands of Viruses from Human Metagenomes Reveals Hidden Associations with Chronic Diseases.</title>
        <authorList>
            <person name="Tisza M.J."/>
            <person name="Buck C.B."/>
        </authorList>
    </citation>
    <scope>NUCLEOTIDE SEQUENCE</scope>
    <source>
        <strain evidence="1">CtJ2i1</strain>
    </source>
</reference>
<protein>
    <submittedName>
        <fullName evidence="1">3D containing protein</fullName>
    </submittedName>
</protein>
<name>A0A8S5V165_9CAUD</name>
<accession>A0A8S5V165</accession>
<dbReference type="EMBL" id="BK016182">
    <property type="protein sequence ID" value="DAG00496.1"/>
    <property type="molecule type" value="Genomic_DNA"/>
</dbReference>